<dbReference type="EMBL" id="JABANM010033917">
    <property type="protein sequence ID" value="KAF4700492.1"/>
    <property type="molecule type" value="Genomic_DNA"/>
</dbReference>
<dbReference type="AlphaFoldDB" id="A0A7J6PWS2"/>
<proteinExistence type="predicted"/>
<dbReference type="Proteomes" id="UP000574390">
    <property type="component" value="Unassembled WGS sequence"/>
</dbReference>
<name>A0A7J6PWS2_PEROL</name>
<protein>
    <submittedName>
        <fullName evidence="1">Uncharacterized protein</fullName>
    </submittedName>
</protein>
<evidence type="ECO:0000313" key="1">
    <source>
        <dbReference type="EMBL" id="KAF4700492.1"/>
    </source>
</evidence>
<comment type="caution">
    <text evidence="1">The sequence shown here is derived from an EMBL/GenBank/DDBJ whole genome shotgun (WGS) entry which is preliminary data.</text>
</comment>
<gene>
    <name evidence="1" type="ORF">FOZ62_006622</name>
</gene>
<organism evidence="1 2">
    <name type="scientific">Perkinsus olseni</name>
    <name type="common">Perkinsus atlanticus</name>
    <dbReference type="NCBI Taxonomy" id="32597"/>
    <lineage>
        <taxon>Eukaryota</taxon>
        <taxon>Sar</taxon>
        <taxon>Alveolata</taxon>
        <taxon>Perkinsozoa</taxon>
        <taxon>Perkinsea</taxon>
        <taxon>Perkinsida</taxon>
        <taxon>Perkinsidae</taxon>
        <taxon>Perkinsus</taxon>
    </lineage>
</organism>
<reference evidence="1 2" key="1">
    <citation type="submission" date="2020-04" db="EMBL/GenBank/DDBJ databases">
        <title>Perkinsus olseni comparative genomics.</title>
        <authorList>
            <person name="Bogema D.R."/>
        </authorList>
    </citation>
    <scope>NUCLEOTIDE SEQUENCE [LARGE SCALE GENOMIC DNA]</scope>
    <source>
        <strain evidence="1">ATCC PRA-205</strain>
    </source>
</reference>
<sequence>MVGVDLVKSWYDARMHKVVGFYMTTSSLHSQCLRSASEFPSKTAFKEYLVSLAKGSEHADDDGDEIMMDSEGGECRVWDSNLRGILLSGDLAKEDVRFR</sequence>
<evidence type="ECO:0000313" key="2">
    <source>
        <dbReference type="Proteomes" id="UP000574390"/>
    </source>
</evidence>
<accession>A0A7J6PWS2</accession>